<dbReference type="InterPro" id="IPR015422">
    <property type="entry name" value="PyrdxlP-dep_Trfase_small"/>
</dbReference>
<dbReference type="PANTHER" id="PTHR30244">
    <property type="entry name" value="TRANSAMINASE"/>
    <property type="match status" value="1"/>
</dbReference>
<dbReference type="GO" id="GO:0008483">
    <property type="term" value="F:transaminase activity"/>
    <property type="evidence" value="ECO:0007669"/>
    <property type="project" value="TreeGrafter"/>
</dbReference>
<dbReference type="eggNOG" id="COG0399">
    <property type="taxonomic scope" value="Bacteria"/>
</dbReference>
<protein>
    <submittedName>
        <fullName evidence="4">Putative PLP-dependent enzyme possibly involved in cell wall biogenesis</fullName>
    </submittedName>
</protein>
<sequence length="420" mass="49303">MNVPLSDASLTEEEKKILLNVFRRKRLALGSFLNKFEEKMKEYFNVDYAVAVNSGTSALHLILRSLGIKENEGMIVTPFTFIASSNVAMFERAHPVFIDIDPENYNIDIEKIELTLNDIDHPLWKRIKGLKDITFFMGVDIFGQPLDWDRFFELNKKYNWKVVEDSCEAIGAKYKDRMVGTLGEAGTFAFYPNKQITTGEGGMIITNNEEIAKLSRSMANQGRGDSYEWLEHVRLGYNYRMDELSAALGYVQMKRLDEILEKRENVAKNYYELFKEEDRVILPHVEEYTTKPSWFVFVVRLSLDWISNFIDIPEYMKSFDLPLYIPDNEREFWKSKVLEIREITYDIIKQLNAVGIQAKNYFSPVHLQKFYRDLYGYEYGDYPVTELISSLTIAIPFYTELDFEKQQYVVENFRNILNNY</sequence>
<evidence type="ECO:0000313" key="5">
    <source>
        <dbReference type="Proteomes" id="UP000007161"/>
    </source>
</evidence>
<evidence type="ECO:0000313" key="4">
    <source>
        <dbReference type="EMBL" id="AEX85747.1"/>
    </source>
</evidence>
<dbReference type="STRING" id="443254.Marpi_1344"/>
<organism evidence="4 5">
    <name type="scientific">Marinitoga piezophila (strain DSM 14283 / JCM 11233 / KA3)</name>
    <dbReference type="NCBI Taxonomy" id="443254"/>
    <lineage>
        <taxon>Bacteria</taxon>
        <taxon>Thermotogati</taxon>
        <taxon>Thermotogota</taxon>
        <taxon>Thermotogae</taxon>
        <taxon>Petrotogales</taxon>
        <taxon>Petrotogaceae</taxon>
        <taxon>Marinitoga</taxon>
    </lineage>
</organism>
<dbReference type="EMBL" id="CP003257">
    <property type="protein sequence ID" value="AEX85747.1"/>
    <property type="molecule type" value="Genomic_DNA"/>
</dbReference>
<feature type="active site" description="Proton acceptor" evidence="1">
    <location>
        <position position="194"/>
    </location>
</feature>
<keyword evidence="2 3" id="KW-0663">Pyridoxal phosphate</keyword>
<dbReference type="InterPro" id="IPR000653">
    <property type="entry name" value="DegT/StrS_aminotransferase"/>
</dbReference>
<evidence type="ECO:0000256" key="1">
    <source>
        <dbReference type="PIRSR" id="PIRSR000390-1"/>
    </source>
</evidence>
<evidence type="ECO:0000256" key="3">
    <source>
        <dbReference type="RuleBase" id="RU004508"/>
    </source>
</evidence>
<dbReference type="HOGENOM" id="CLU_033332_7_2_0"/>
<dbReference type="PANTHER" id="PTHR30244:SF39">
    <property type="entry name" value="BLR3650 PROTEIN"/>
    <property type="match status" value="1"/>
</dbReference>
<dbReference type="RefSeq" id="WP_014296818.1">
    <property type="nucleotide sequence ID" value="NC_016751.1"/>
</dbReference>
<dbReference type="Gene3D" id="3.90.1150.10">
    <property type="entry name" value="Aspartate Aminotransferase, domain 1"/>
    <property type="match status" value="1"/>
</dbReference>
<dbReference type="Pfam" id="PF01041">
    <property type="entry name" value="DegT_DnrJ_EryC1"/>
    <property type="match status" value="2"/>
</dbReference>
<accession>H2J3D1</accession>
<reference evidence="4 5" key="1">
    <citation type="journal article" date="2012" name="J. Bacteriol.">
        <title>Complete Genome Sequence of the Thermophilic, Piezophilic, Heterotrophic Bacterium Marinitoga piezophila KA3.</title>
        <authorList>
            <person name="Lucas S."/>
            <person name="Han J."/>
            <person name="Lapidus A."/>
            <person name="Cheng J.F."/>
            <person name="Goodwin L.A."/>
            <person name="Pitluck S."/>
            <person name="Peters L."/>
            <person name="Mikhailova N."/>
            <person name="Teshima H."/>
            <person name="Detter J.C."/>
            <person name="Han C."/>
            <person name="Tapia R."/>
            <person name="Land M."/>
            <person name="Hauser L."/>
            <person name="Kyrpides N.C."/>
            <person name="Ivanova N."/>
            <person name="Pagani I."/>
            <person name="Vannier P."/>
            <person name="Oger P."/>
            <person name="Bartlett D.H."/>
            <person name="Noll K.M."/>
            <person name="Woyke T."/>
            <person name="Jebbar M."/>
        </authorList>
    </citation>
    <scope>NUCLEOTIDE SEQUENCE [LARGE SCALE GENOMIC DNA]</scope>
    <source>
        <strain evidence="5">DSM 14283 / JCM 11233 / KA3</strain>
    </source>
</reference>
<dbReference type="AlphaFoldDB" id="H2J3D1"/>
<dbReference type="GO" id="GO:0000271">
    <property type="term" value="P:polysaccharide biosynthetic process"/>
    <property type="evidence" value="ECO:0007669"/>
    <property type="project" value="TreeGrafter"/>
</dbReference>
<dbReference type="SUPFAM" id="SSF53383">
    <property type="entry name" value="PLP-dependent transferases"/>
    <property type="match status" value="1"/>
</dbReference>
<dbReference type="CDD" id="cd00616">
    <property type="entry name" value="AHBA_syn"/>
    <property type="match status" value="1"/>
</dbReference>
<keyword evidence="5" id="KW-1185">Reference proteome</keyword>
<gene>
    <name evidence="4" type="ordered locus">Marpi_1344</name>
</gene>
<dbReference type="GO" id="GO:0030170">
    <property type="term" value="F:pyridoxal phosphate binding"/>
    <property type="evidence" value="ECO:0007669"/>
    <property type="project" value="TreeGrafter"/>
</dbReference>
<feature type="modified residue" description="N6-(pyridoxal phosphate)lysine" evidence="2">
    <location>
        <position position="194"/>
    </location>
</feature>
<dbReference type="Gene3D" id="3.40.640.10">
    <property type="entry name" value="Type I PLP-dependent aspartate aminotransferase-like (Major domain)"/>
    <property type="match status" value="1"/>
</dbReference>
<dbReference type="KEGG" id="mpz:Marpi_1344"/>
<dbReference type="PIRSF" id="PIRSF000390">
    <property type="entry name" value="PLP_StrS"/>
    <property type="match status" value="1"/>
</dbReference>
<dbReference type="InterPro" id="IPR015421">
    <property type="entry name" value="PyrdxlP-dep_Trfase_major"/>
</dbReference>
<name>H2J3D1_MARPK</name>
<dbReference type="InterPro" id="IPR015424">
    <property type="entry name" value="PyrdxlP-dep_Trfase"/>
</dbReference>
<dbReference type="OrthoDB" id="9810913at2"/>
<proteinExistence type="inferred from homology"/>
<comment type="similarity">
    <text evidence="3">Belongs to the DegT/DnrJ/EryC1 family.</text>
</comment>
<dbReference type="Proteomes" id="UP000007161">
    <property type="component" value="Chromosome"/>
</dbReference>
<evidence type="ECO:0000256" key="2">
    <source>
        <dbReference type="PIRSR" id="PIRSR000390-2"/>
    </source>
</evidence>
<reference evidence="5" key="2">
    <citation type="submission" date="2012-01" db="EMBL/GenBank/DDBJ databases">
        <title>Complete sequence of chromosome of Marinitoga piezophila KA3.</title>
        <authorList>
            <person name="Lucas S."/>
            <person name="Han J."/>
            <person name="Lapidus A."/>
            <person name="Cheng J.-F."/>
            <person name="Goodwin L."/>
            <person name="Pitluck S."/>
            <person name="Peters L."/>
            <person name="Mikhailova N."/>
            <person name="Teshima H."/>
            <person name="Detter J.C."/>
            <person name="Han C."/>
            <person name="Tapia R."/>
            <person name="Land M."/>
            <person name="Hauser L."/>
            <person name="Kyrpides N."/>
            <person name="Ivanova N."/>
            <person name="Pagani I."/>
            <person name="Jebbar M."/>
            <person name="Vannier P."/>
            <person name="Oger P."/>
            <person name="Cario A."/>
            <person name="Bartlett D."/>
            <person name="Noll K.M."/>
            <person name="Woyke T."/>
        </authorList>
    </citation>
    <scope>NUCLEOTIDE SEQUENCE [LARGE SCALE GENOMIC DNA]</scope>
    <source>
        <strain evidence="5">DSM 14283 / JCM 11233 / KA3</strain>
    </source>
</reference>